<evidence type="ECO:0000256" key="2">
    <source>
        <dbReference type="ARBA" id="ARBA00022692"/>
    </source>
</evidence>
<protein>
    <recommendedName>
        <fullName evidence="6">Stress-associated endoplasmic reticulum protein</fullName>
    </recommendedName>
</protein>
<dbReference type="GO" id="GO:0005789">
    <property type="term" value="C:endoplasmic reticulum membrane"/>
    <property type="evidence" value="ECO:0007669"/>
    <property type="project" value="UniProtKB-SubCell"/>
</dbReference>
<organism evidence="7 8">
    <name type="scientific">Phycomyces blakesleeanus (strain ATCC 8743b / DSM 1359 / FGSC 10004 / NBRC 33097 / NRRL 1555)</name>
    <dbReference type="NCBI Taxonomy" id="763407"/>
    <lineage>
        <taxon>Eukaryota</taxon>
        <taxon>Fungi</taxon>
        <taxon>Fungi incertae sedis</taxon>
        <taxon>Mucoromycota</taxon>
        <taxon>Mucoromycotina</taxon>
        <taxon>Mucoromycetes</taxon>
        <taxon>Mucorales</taxon>
        <taxon>Phycomycetaceae</taxon>
        <taxon>Phycomyces</taxon>
    </lineage>
</organism>
<sequence length="130" mass="14733">MSKRDYHFLQSKKPGWANEKFLFLLAQLGFFDLNGYAVNIANQRLPRSRTVAYINESTHSVSPTYLSKATVPTLRQKNAAYQSNVNKRGHVKTSLKPKNKFKIPITYWAMALIAFTFLGGALVQVLNLIV</sequence>
<dbReference type="GeneID" id="28993537"/>
<keyword evidence="4 6" id="KW-1133">Transmembrane helix</keyword>
<comment type="function">
    <text evidence="6">Interacts with target proteins during translocation into the lumen of the endoplasmic reticulum. Protects unfolded target proteins against degradation and facilitate correct glycosylation.</text>
</comment>
<dbReference type="AlphaFoldDB" id="A0A162ZLV8"/>
<reference evidence="8" key="1">
    <citation type="submission" date="2015-06" db="EMBL/GenBank/DDBJ databases">
        <title>Expansion of signal transduction pathways in fungi by whole-genome duplication.</title>
        <authorList>
            <consortium name="DOE Joint Genome Institute"/>
            <person name="Corrochano L.M."/>
            <person name="Kuo A."/>
            <person name="Marcet-Houben M."/>
            <person name="Polaino S."/>
            <person name="Salamov A."/>
            <person name="Villalobos J.M."/>
            <person name="Alvarez M.I."/>
            <person name="Avalos J."/>
            <person name="Benito E.P."/>
            <person name="Benoit I."/>
            <person name="Burger G."/>
            <person name="Camino L.P."/>
            <person name="Canovas D."/>
            <person name="Cerda-Olmedo E."/>
            <person name="Cheng J.-F."/>
            <person name="Dominguez A."/>
            <person name="Elias M."/>
            <person name="Eslava A.P."/>
            <person name="Glaser F."/>
            <person name="Grimwood J."/>
            <person name="Gutierrez G."/>
            <person name="Heitman J."/>
            <person name="Henrissat B."/>
            <person name="Iturriaga E.A."/>
            <person name="Lang B.F."/>
            <person name="Lavin J.L."/>
            <person name="Lee S."/>
            <person name="Li W."/>
            <person name="Lindquist E."/>
            <person name="Lopez-Garcia S."/>
            <person name="Luque E.M."/>
            <person name="Marcos A.T."/>
            <person name="Martin J."/>
            <person name="McCluskey K."/>
            <person name="Medina H.R."/>
            <person name="Miralles-Duran A."/>
            <person name="Miyazaki A."/>
            <person name="Munoz-Torres E."/>
            <person name="Oguiza J.A."/>
            <person name="Ohm R."/>
            <person name="Olmedo M."/>
            <person name="Orejas M."/>
            <person name="Ortiz-Castellanos L."/>
            <person name="Pisabarro A.G."/>
            <person name="Rodriguez-Romero J."/>
            <person name="Ruiz-Herrera J."/>
            <person name="Ruiz-Vazquez R."/>
            <person name="Sanz C."/>
            <person name="Schackwitz W."/>
            <person name="Schmutz J."/>
            <person name="Shahriari M."/>
            <person name="Shelest E."/>
            <person name="Silva-Franco F."/>
            <person name="Soanes D."/>
            <person name="Syed K."/>
            <person name="Tagua V.G."/>
            <person name="Talbot N.J."/>
            <person name="Thon M."/>
            <person name="De vries R.P."/>
            <person name="Wiebenga A."/>
            <person name="Yadav J.S."/>
            <person name="Braun E.L."/>
            <person name="Baker S."/>
            <person name="Garre V."/>
            <person name="Horwitz B."/>
            <person name="Torres-Martinez S."/>
            <person name="Idnurm A."/>
            <person name="Herrera-Estrella A."/>
            <person name="Gabaldon T."/>
            <person name="Grigoriev I.V."/>
        </authorList>
    </citation>
    <scope>NUCLEOTIDE SEQUENCE [LARGE SCALE GENOMIC DNA]</scope>
    <source>
        <strain evidence="8">NRRL 1555(-)</strain>
    </source>
</reference>
<evidence type="ECO:0000256" key="6">
    <source>
        <dbReference type="RuleBase" id="RU364120"/>
    </source>
</evidence>
<dbReference type="STRING" id="763407.A0A162ZLV8"/>
<comment type="subcellular location">
    <subcellularLocation>
        <location evidence="6">Membrane</location>
        <topology evidence="6">Single-pass membrane protein</topology>
    </subcellularLocation>
    <subcellularLocation>
        <location evidence="6">Endoplasmic reticulum membrane</location>
        <topology evidence="6">Single-pass membrane protein</topology>
    </subcellularLocation>
</comment>
<feature type="transmembrane region" description="Helical" evidence="6">
    <location>
        <begin position="105"/>
        <end position="129"/>
    </location>
</feature>
<comment type="caution">
    <text evidence="6">Lacks conserved residue(s) required for the propagation of feature annotation.</text>
</comment>
<gene>
    <name evidence="7" type="ORF">PHYBLDRAFT_151228</name>
</gene>
<dbReference type="InterPro" id="IPR010580">
    <property type="entry name" value="ER_stress-assoc"/>
</dbReference>
<evidence type="ECO:0000313" key="7">
    <source>
        <dbReference type="EMBL" id="OAD67701.1"/>
    </source>
</evidence>
<evidence type="ECO:0000256" key="4">
    <source>
        <dbReference type="ARBA" id="ARBA00022989"/>
    </source>
</evidence>
<dbReference type="VEuPathDB" id="FungiDB:PHYBLDRAFT_151228"/>
<evidence type="ECO:0000313" key="8">
    <source>
        <dbReference type="Proteomes" id="UP000077315"/>
    </source>
</evidence>
<proteinExistence type="inferred from homology"/>
<evidence type="ECO:0000256" key="3">
    <source>
        <dbReference type="ARBA" id="ARBA00022824"/>
    </source>
</evidence>
<accession>A0A162ZLV8</accession>
<dbReference type="Proteomes" id="UP000077315">
    <property type="component" value="Unassembled WGS sequence"/>
</dbReference>
<comment type="similarity">
    <text evidence="1 6">Belongs to the RAMP4 family.</text>
</comment>
<dbReference type="OrthoDB" id="16679at2759"/>
<evidence type="ECO:0000256" key="1">
    <source>
        <dbReference type="ARBA" id="ARBA00005500"/>
    </source>
</evidence>
<feature type="transmembrane region" description="Helical" evidence="6">
    <location>
        <begin position="21"/>
        <end position="41"/>
    </location>
</feature>
<dbReference type="RefSeq" id="XP_018285741.1">
    <property type="nucleotide sequence ID" value="XM_018432631.1"/>
</dbReference>
<dbReference type="InParanoid" id="A0A162ZLV8"/>
<dbReference type="EMBL" id="KV440998">
    <property type="protein sequence ID" value="OAD67701.1"/>
    <property type="molecule type" value="Genomic_DNA"/>
</dbReference>
<keyword evidence="8" id="KW-1185">Reference proteome</keyword>
<evidence type="ECO:0000256" key="5">
    <source>
        <dbReference type="ARBA" id="ARBA00023136"/>
    </source>
</evidence>
<keyword evidence="2 6" id="KW-0812">Transmembrane</keyword>
<name>A0A162ZLV8_PHYB8</name>
<dbReference type="Pfam" id="PF06624">
    <property type="entry name" value="RAMP4"/>
    <property type="match status" value="1"/>
</dbReference>
<keyword evidence="3 6" id="KW-0256">Endoplasmic reticulum</keyword>
<keyword evidence="5 6" id="KW-0472">Membrane</keyword>